<dbReference type="EMBL" id="AVOT02067957">
    <property type="protein sequence ID" value="MBW0559348.1"/>
    <property type="molecule type" value="Genomic_DNA"/>
</dbReference>
<dbReference type="Proteomes" id="UP000765509">
    <property type="component" value="Unassembled WGS sequence"/>
</dbReference>
<accession>A0A9Q3JC05</accession>
<protein>
    <submittedName>
        <fullName evidence="1">Uncharacterized protein</fullName>
    </submittedName>
</protein>
<name>A0A9Q3JC05_9BASI</name>
<dbReference type="AlphaFoldDB" id="A0A9Q3JC05"/>
<gene>
    <name evidence="1" type="ORF">O181_099063</name>
</gene>
<comment type="caution">
    <text evidence="1">The sequence shown here is derived from an EMBL/GenBank/DDBJ whole genome shotgun (WGS) entry which is preliminary data.</text>
</comment>
<evidence type="ECO:0000313" key="1">
    <source>
        <dbReference type="EMBL" id="MBW0559348.1"/>
    </source>
</evidence>
<organism evidence="1 2">
    <name type="scientific">Austropuccinia psidii MF-1</name>
    <dbReference type="NCBI Taxonomy" id="1389203"/>
    <lineage>
        <taxon>Eukaryota</taxon>
        <taxon>Fungi</taxon>
        <taxon>Dikarya</taxon>
        <taxon>Basidiomycota</taxon>
        <taxon>Pucciniomycotina</taxon>
        <taxon>Pucciniomycetes</taxon>
        <taxon>Pucciniales</taxon>
        <taxon>Sphaerophragmiaceae</taxon>
        <taxon>Austropuccinia</taxon>
    </lineage>
</organism>
<proteinExistence type="predicted"/>
<reference evidence="1" key="1">
    <citation type="submission" date="2021-03" db="EMBL/GenBank/DDBJ databases">
        <title>Draft genome sequence of rust myrtle Austropuccinia psidii MF-1, a brazilian biotype.</title>
        <authorList>
            <person name="Quecine M.C."/>
            <person name="Pachon D.M.R."/>
            <person name="Bonatelli M.L."/>
            <person name="Correr F.H."/>
            <person name="Franceschini L.M."/>
            <person name="Leite T.F."/>
            <person name="Margarido G.R.A."/>
            <person name="Almeida C.A."/>
            <person name="Ferrarezi J.A."/>
            <person name="Labate C.A."/>
        </authorList>
    </citation>
    <scope>NUCLEOTIDE SEQUENCE</scope>
    <source>
        <strain evidence="1">MF-1</strain>
    </source>
</reference>
<sequence>MEIIIQNIQEGHAQSSKASEETKQILNLVFEEQHHRRRDRDCLDQDINKLFNVYHNLTPQPQGQVMENQYQPDDIKPDCMLMNKERSPSQYQQGDNMSYSDTRANLASIIAPLPHRPPDETPTLPPHLCPHHSLCFHTPAHTIFMLTWCTTDMLPTSIILTVAKVPSRYAPATAYHPYTCRVHYQHAPNTNYPYACVVPSRHAPDTSYPYACVVPSQHPPDTAYHRYACVVPSQHAPDTTYPYACVVPSRHAPNTTYPYARGVPPNMLPTRLILTLPYYIHSVRWLVGVHDEGNC</sequence>
<keyword evidence="2" id="KW-1185">Reference proteome</keyword>
<evidence type="ECO:0000313" key="2">
    <source>
        <dbReference type="Proteomes" id="UP000765509"/>
    </source>
</evidence>